<protein>
    <submittedName>
        <fullName evidence="1">Uncharacterized protein</fullName>
    </submittedName>
</protein>
<dbReference type="AlphaFoldDB" id="X1QNE0"/>
<feature type="non-terminal residue" evidence="1">
    <location>
        <position position="30"/>
    </location>
</feature>
<evidence type="ECO:0000313" key="1">
    <source>
        <dbReference type="EMBL" id="GAI44789.1"/>
    </source>
</evidence>
<comment type="caution">
    <text evidence="1">The sequence shown here is derived from an EMBL/GenBank/DDBJ whole genome shotgun (WGS) entry which is preliminary data.</text>
</comment>
<reference evidence="1" key="1">
    <citation type="journal article" date="2014" name="Front. Microbiol.">
        <title>High frequency of phylogenetically diverse reductive dehalogenase-homologous genes in deep subseafloor sedimentary metagenomes.</title>
        <authorList>
            <person name="Kawai M."/>
            <person name="Futagami T."/>
            <person name="Toyoda A."/>
            <person name="Takaki Y."/>
            <person name="Nishi S."/>
            <person name="Hori S."/>
            <person name="Arai W."/>
            <person name="Tsubouchi T."/>
            <person name="Morono Y."/>
            <person name="Uchiyama I."/>
            <person name="Ito T."/>
            <person name="Fujiyama A."/>
            <person name="Inagaki F."/>
            <person name="Takami H."/>
        </authorList>
    </citation>
    <scope>NUCLEOTIDE SEQUENCE</scope>
    <source>
        <strain evidence="1">Expedition CK06-06</strain>
    </source>
</reference>
<accession>X1QNE0</accession>
<sequence length="30" mass="3282">MLAREKIKNIGVELKNHAPFTLFGALTGIV</sequence>
<name>X1QNE0_9ZZZZ</name>
<dbReference type="EMBL" id="BARV01029446">
    <property type="protein sequence ID" value="GAI44789.1"/>
    <property type="molecule type" value="Genomic_DNA"/>
</dbReference>
<proteinExistence type="predicted"/>
<gene>
    <name evidence="1" type="ORF">S06H3_46952</name>
</gene>
<organism evidence="1">
    <name type="scientific">marine sediment metagenome</name>
    <dbReference type="NCBI Taxonomy" id="412755"/>
    <lineage>
        <taxon>unclassified sequences</taxon>
        <taxon>metagenomes</taxon>
        <taxon>ecological metagenomes</taxon>
    </lineage>
</organism>